<proteinExistence type="inferred from homology"/>
<dbReference type="InterPro" id="IPR044996">
    <property type="entry name" value="COQ10-like"/>
</dbReference>
<protein>
    <submittedName>
        <fullName evidence="3">Ubiquinone-binding protein</fullName>
    </submittedName>
</protein>
<name>A0ABQ5YQY9_9BURK</name>
<evidence type="ECO:0000313" key="4">
    <source>
        <dbReference type="Proteomes" id="UP001156664"/>
    </source>
</evidence>
<dbReference type="Pfam" id="PF03364">
    <property type="entry name" value="Polyketide_cyc"/>
    <property type="match status" value="1"/>
</dbReference>
<dbReference type="CDD" id="cd07813">
    <property type="entry name" value="COQ10p_like"/>
    <property type="match status" value="1"/>
</dbReference>
<organism evidence="3 4">
    <name type="scientific">Limnobacter litoralis</name>
    <dbReference type="NCBI Taxonomy" id="481366"/>
    <lineage>
        <taxon>Bacteria</taxon>
        <taxon>Pseudomonadati</taxon>
        <taxon>Pseudomonadota</taxon>
        <taxon>Betaproteobacteria</taxon>
        <taxon>Burkholderiales</taxon>
        <taxon>Burkholderiaceae</taxon>
        <taxon>Limnobacter</taxon>
    </lineage>
</organism>
<dbReference type="PANTHER" id="PTHR12901:SF10">
    <property type="entry name" value="COENZYME Q-BINDING PROTEIN COQ10, MITOCHONDRIAL"/>
    <property type="match status" value="1"/>
</dbReference>
<dbReference type="EMBL" id="BSOJ01000015">
    <property type="protein sequence ID" value="GLR26311.1"/>
    <property type="molecule type" value="Genomic_DNA"/>
</dbReference>
<comment type="similarity">
    <text evidence="1">Belongs to the ribosome association toxin RatA family.</text>
</comment>
<evidence type="ECO:0000256" key="1">
    <source>
        <dbReference type="ARBA" id="ARBA00008918"/>
    </source>
</evidence>
<evidence type="ECO:0000259" key="2">
    <source>
        <dbReference type="Pfam" id="PF03364"/>
    </source>
</evidence>
<accession>A0ABQ5YQY9</accession>
<keyword evidence="4" id="KW-1185">Reference proteome</keyword>
<dbReference type="Proteomes" id="UP001156664">
    <property type="component" value="Unassembled WGS sequence"/>
</dbReference>
<dbReference type="Gene3D" id="3.30.530.20">
    <property type="match status" value="1"/>
</dbReference>
<dbReference type="SUPFAM" id="SSF55961">
    <property type="entry name" value="Bet v1-like"/>
    <property type="match status" value="1"/>
</dbReference>
<gene>
    <name evidence="3" type="ORF">GCM10007875_14010</name>
</gene>
<reference evidence="4" key="1">
    <citation type="journal article" date="2019" name="Int. J. Syst. Evol. Microbiol.">
        <title>The Global Catalogue of Microorganisms (GCM) 10K type strain sequencing project: providing services to taxonomists for standard genome sequencing and annotation.</title>
        <authorList>
            <consortium name="The Broad Institute Genomics Platform"/>
            <consortium name="The Broad Institute Genome Sequencing Center for Infectious Disease"/>
            <person name="Wu L."/>
            <person name="Ma J."/>
        </authorList>
    </citation>
    <scope>NUCLEOTIDE SEQUENCE [LARGE SCALE GENOMIC DNA]</scope>
    <source>
        <strain evidence="4">NBRC 105857</strain>
    </source>
</reference>
<comment type="caution">
    <text evidence="3">The sequence shown here is derived from an EMBL/GenBank/DDBJ whole genome shotgun (WGS) entry which is preliminary data.</text>
</comment>
<dbReference type="InterPro" id="IPR005031">
    <property type="entry name" value="COQ10_START"/>
</dbReference>
<dbReference type="InterPro" id="IPR023393">
    <property type="entry name" value="START-like_dom_sf"/>
</dbReference>
<feature type="domain" description="Coenzyme Q-binding protein COQ10 START" evidence="2">
    <location>
        <begin position="10"/>
        <end position="134"/>
    </location>
</feature>
<dbReference type="RefSeq" id="WP_284280861.1">
    <property type="nucleotide sequence ID" value="NZ_BSOJ01000015.1"/>
</dbReference>
<sequence length="144" mass="16556">MATVEKSVLVHFSAQQIFDLVQKVEDYPKFLPWCSAASAEWITENTEKATVEISFKGVKQAFTTLNELEEGRAIHMRLSDGPFKRLQGEWRFIELKEDACKVTFSIDYEFSSRVLEQLIGPVFTSITNNLVDSFIKRAEYNAQH</sequence>
<keyword evidence="3" id="KW-0830">Ubiquinone</keyword>
<dbReference type="PANTHER" id="PTHR12901">
    <property type="entry name" value="SPERM PROTEIN HOMOLOG"/>
    <property type="match status" value="1"/>
</dbReference>
<evidence type="ECO:0000313" key="3">
    <source>
        <dbReference type="EMBL" id="GLR26311.1"/>
    </source>
</evidence>